<dbReference type="Gene3D" id="2.40.128.20">
    <property type="match status" value="1"/>
</dbReference>
<name>A0A2G5T4U4_9PELO</name>
<dbReference type="AlphaFoldDB" id="A0A2G5T4U4"/>
<evidence type="ECO:0000313" key="5">
    <source>
        <dbReference type="EMBL" id="PIC22277.1"/>
    </source>
</evidence>
<dbReference type="EMBL" id="PDUG01000005">
    <property type="protein sequence ID" value="PIC22277.1"/>
    <property type="molecule type" value="Genomic_DNA"/>
</dbReference>
<dbReference type="InterPro" id="IPR031259">
    <property type="entry name" value="ILBP"/>
</dbReference>
<dbReference type="PANTHER" id="PTHR11955">
    <property type="entry name" value="FATTY ACID BINDING PROTEIN"/>
    <property type="match status" value="1"/>
</dbReference>
<dbReference type="InterPro" id="IPR000566">
    <property type="entry name" value="Lipocln_cytosolic_FA-bd_dom"/>
</dbReference>
<dbReference type="GO" id="GO:0005504">
    <property type="term" value="F:fatty acid binding"/>
    <property type="evidence" value="ECO:0007669"/>
    <property type="project" value="UniProtKB-ARBA"/>
</dbReference>
<dbReference type="Pfam" id="PF00061">
    <property type="entry name" value="Lipocalin"/>
    <property type="match status" value="1"/>
</dbReference>
<dbReference type="OrthoDB" id="412780at2759"/>
<evidence type="ECO:0000256" key="3">
    <source>
        <dbReference type="RuleBase" id="RU003696"/>
    </source>
</evidence>
<dbReference type="CDD" id="cd00742">
    <property type="entry name" value="FABP"/>
    <property type="match status" value="1"/>
</dbReference>
<dbReference type="InterPro" id="IPR012674">
    <property type="entry name" value="Calycin"/>
</dbReference>
<evidence type="ECO:0000313" key="6">
    <source>
        <dbReference type="Proteomes" id="UP000230233"/>
    </source>
</evidence>
<keyword evidence="3" id="KW-0813">Transport</keyword>
<keyword evidence="2" id="KW-0446">Lipid-binding</keyword>
<keyword evidence="6" id="KW-1185">Reference proteome</keyword>
<protein>
    <recommendedName>
        <fullName evidence="4">Cytosolic fatty-acid binding proteins domain-containing protein</fullName>
    </recommendedName>
</protein>
<dbReference type="InterPro" id="IPR000463">
    <property type="entry name" value="Fatty_acid-bd"/>
</dbReference>
<dbReference type="PROSITE" id="PS00214">
    <property type="entry name" value="FABP"/>
    <property type="match status" value="1"/>
</dbReference>
<evidence type="ECO:0000256" key="1">
    <source>
        <dbReference type="ARBA" id="ARBA00008390"/>
    </source>
</evidence>
<dbReference type="Proteomes" id="UP000230233">
    <property type="component" value="Chromosome V"/>
</dbReference>
<evidence type="ECO:0000256" key="2">
    <source>
        <dbReference type="ARBA" id="ARBA00023121"/>
    </source>
</evidence>
<accession>A0A2G5T4U4</accession>
<organism evidence="5 6">
    <name type="scientific">Caenorhabditis nigoni</name>
    <dbReference type="NCBI Taxonomy" id="1611254"/>
    <lineage>
        <taxon>Eukaryota</taxon>
        <taxon>Metazoa</taxon>
        <taxon>Ecdysozoa</taxon>
        <taxon>Nematoda</taxon>
        <taxon>Chromadorea</taxon>
        <taxon>Rhabditida</taxon>
        <taxon>Rhabditina</taxon>
        <taxon>Rhabditomorpha</taxon>
        <taxon>Rhabditoidea</taxon>
        <taxon>Rhabditidae</taxon>
        <taxon>Peloderinae</taxon>
        <taxon>Caenorhabditis</taxon>
    </lineage>
</organism>
<dbReference type="SUPFAM" id="SSF50814">
    <property type="entry name" value="Lipocalins"/>
    <property type="match status" value="1"/>
</dbReference>
<dbReference type="STRING" id="1611254.A0A2G5T4U4"/>
<reference evidence="6" key="1">
    <citation type="submission" date="2017-10" db="EMBL/GenBank/DDBJ databases">
        <title>Rapid genome shrinkage in a self-fertile nematode reveals novel sperm competition proteins.</title>
        <authorList>
            <person name="Yin D."/>
            <person name="Schwarz E.M."/>
            <person name="Thomas C.G."/>
            <person name="Felde R.L."/>
            <person name="Korf I.F."/>
            <person name="Cutter A.D."/>
            <person name="Schartner C.M."/>
            <person name="Ralston E.J."/>
            <person name="Meyer B.J."/>
            <person name="Haag E.S."/>
        </authorList>
    </citation>
    <scope>NUCLEOTIDE SEQUENCE [LARGE SCALE GENOMIC DNA]</scope>
    <source>
        <strain evidence="6">JU1422</strain>
    </source>
</reference>
<evidence type="ECO:0000259" key="4">
    <source>
        <dbReference type="PROSITE" id="PS00214"/>
    </source>
</evidence>
<dbReference type="PRINTS" id="PR00178">
    <property type="entry name" value="FATTYACIDBP"/>
</dbReference>
<dbReference type="FunFam" id="2.40.128.20:FF:000001">
    <property type="entry name" value="Fatty acid-binding protein, adipocyte"/>
    <property type="match status" value="1"/>
</dbReference>
<comment type="caution">
    <text evidence="5">The sequence shown here is derived from an EMBL/GenBank/DDBJ whole genome shotgun (WGS) entry which is preliminary data.</text>
</comment>
<comment type="similarity">
    <text evidence="1 3">Belongs to the calycin superfamily. Fatty-acid binding protein (FABP) family.</text>
</comment>
<feature type="domain" description="Cytosolic fatty-acid binding proteins" evidence="4">
    <location>
        <begin position="9"/>
        <end position="26"/>
    </location>
</feature>
<sequence length="137" mass="15737">MSSSEAFIGHWKFVIADNFDEFMKEIGVGLIIRKLAAHMQPTIEVFSDGETWHINQYSTFKNTKLAFKLGEEFVETSPDDRTFHSVVTLEDGKLVHRQNKIKEEDKSSVFTTQVANGRMFQTLQCGDVICRREFVKA</sequence>
<gene>
    <name evidence="5" type="primary">Cnig_chr_V.g16388</name>
    <name evidence="5" type="ORF">B9Z55_016388</name>
</gene>
<proteinExistence type="inferred from homology"/>